<keyword evidence="1" id="KW-0808">Transferase</keyword>
<reference evidence="8" key="1">
    <citation type="journal article" date="2023" name="G3 (Bethesda)">
        <title>Whole genome assembly and annotation of the endangered Caribbean coral Acropora cervicornis.</title>
        <authorList>
            <person name="Selwyn J.D."/>
            <person name="Vollmer S.V."/>
        </authorList>
    </citation>
    <scope>NUCLEOTIDE SEQUENCE</scope>
    <source>
        <strain evidence="8">K2</strain>
    </source>
</reference>
<reference evidence="8" key="2">
    <citation type="journal article" date="2023" name="Science">
        <title>Genomic signatures of disease resistance in endangered staghorn corals.</title>
        <authorList>
            <person name="Vollmer S.V."/>
            <person name="Selwyn J.D."/>
            <person name="Despard B.A."/>
            <person name="Roesel C.L."/>
        </authorList>
    </citation>
    <scope>NUCLEOTIDE SEQUENCE</scope>
    <source>
        <strain evidence="8">K2</strain>
    </source>
</reference>
<dbReference type="Proteomes" id="UP001249851">
    <property type="component" value="Unassembled WGS sequence"/>
</dbReference>
<keyword evidence="4" id="KW-0255">Endonuclease</keyword>
<dbReference type="FunFam" id="3.30.420.10:FF:000063">
    <property type="entry name" value="Retrovirus-related Pol polyprotein from transposon 297-like Protein"/>
    <property type="match status" value="1"/>
</dbReference>
<dbReference type="GO" id="GO:0003964">
    <property type="term" value="F:RNA-directed DNA polymerase activity"/>
    <property type="evidence" value="ECO:0007669"/>
    <property type="project" value="UniProtKB-KW"/>
</dbReference>
<evidence type="ECO:0000256" key="4">
    <source>
        <dbReference type="ARBA" id="ARBA00022759"/>
    </source>
</evidence>
<keyword evidence="2" id="KW-0548">Nucleotidyltransferase</keyword>
<keyword evidence="6" id="KW-0695">RNA-directed DNA polymerase</keyword>
<accession>A0AAD9QMX4</accession>
<evidence type="ECO:0000313" key="8">
    <source>
        <dbReference type="EMBL" id="KAK2564247.1"/>
    </source>
</evidence>
<evidence type="ECO:0000256" key="3">
    <source>
        <dbReference type="ARBA" id="ARBA00022722"/>
    </source>
</evidence>
<dbReference type="AlphaFoldDB" id="A0AAD9QMX4"/>
<evidence type="ECO:0000256" key="5">
    <source>
        <dbReference type="ARBA" id="ARBA00022801"/>
    </source>
</evidence>
<dbReference type="InterPro" id="IPR041373">
    <property type="entry name" value="RT_RNaseH"/>
</dbReference>
<dbReference type="PANTHER" id="PTHR37984">
    <property type="entry name" value="PROTEIN CBG26694"/>
    <property type="match status" value="1"/>
</dbReference>
<feature type="domain" description="Integrase catalytic" evidence="7">
    <location>
        <begin position="268"/>
        <end position="421"/>
    </location>
</feature>
<dbReference type="InterPro" id="IPR012337">
    <property type="entry name" value="RNaseH-like_sf"/>
</dbReference>
<dbReference type="InterPro" id="IPR043502">
    <property type="entry name" value="DNA/RNA_pol_sf"/>
</dbReference>
<dbReference type="InterPro" id="IPR041588">
    <property type="entry name" value="Integrase_H2C2"/>
</dbReference>
<dbReference type="Pfam" id="PF17917">
    <property type="entry name" value="RT_RNaseH"/>
    <property type="match status" value="1"/>
</dbReference>
<evidence type="ECO:0000256" key="1">
    <source>
        <dbReference type="ARBA" id="ARBA00022679"/>
    </source>
</evidence>
<protein>
    <recommendedName>
        <fullName evidence="7">Integrase catalytic domain-containing protein</fullName>
    </recommendedName>
</protein>
<dbReference type="InterPro" id="IPR001584">
    <property type="entry name" value="Integrase_cat-core"/>
</dbReference>
<keyword evidence="9" id="KW-1185">Reference proteome</keyword>
<proteinExistence type="predicted"/>
<keyword evidence="5" id="KW-0378">Hydrolase</keyword>
<dbReference type="InterPro" id="IPR050951">
    <property type="entry name" value="Retrovirus_Pol_polyprotein"/>
</dbReference>
<dbReference type="Gene3D" id="1.10.340.70">
    <property type="match status" value="1"/>
</dbReference>
<evidence type="ECO:0000259" key="7">
    <source>
        <dbReference type="PROSITE" id="PS50994"/>
    </source>
</evidence>
<gene>
    <name evidence="8" type="ORF">P5673_012494</name>
</gene>
<evidence type="ECO:0000313" key="9">
    <source>
        <dbReference type="Proteomes" id="UP001249851"/>
    </source>
</evidence>
<comment type="caution">
    <text evidence="8">The sequence shown here is derived from an EMBL/GenBank/DDBJ whole genome shotgun (WGS) entry which is preliminary data.</text>
</comment>
<dbReference type="SUPFAM" id="SSF53098">
    <property type="entry name" value="Ribonuclease H-like"/>
    <property type="match status" value="1"/>
</dbReference>
<dbReference type="GO" id="GO:0004519">
    <property type="term" value="F:endonuclease activity"/>
    <property type="evidence" value="ECO:0007669"/>
    <property type="project" value="UniProtKB-KW"/>
</dbReference>
<dbReference type="CDD" id="cd09274">
    <property type="entry name" value="RNase_HI_RT_Ty3"/>
    <property type="match status" value="1"/>
</dbReference>
<dbReference type="GO" id="GO:0015074">
    <property type="term" value="P:DNA integration"/>
    <property type="evidence" value="ECO:0007669"/>
    <property type="project" value="InterPro"/>
</dbReference>
<dbReference type="GO" id="GO:0016787">
    <property type="term" value="F:hydrolase activity"/>
    <property type="evidence" value="ECO:0007669"/>
    <property type="project" value="UniProtKB-KW"/>
</dbReference>
<dbReference type="GO" id="GO:0003676">
    <property type="term" value="F:nucleic acid binding"/>
    <property type="evidence" value="ECO:0007669"/>
    <property type="project" value="InterPro"/>
</dbReference>
<dbReference type="PROSITE" id="PS50994">
    <property type="entry name" value="INTEGRASE"/>
    <property type="match status" value="1"/>
</dbReference>
<dbReference type="EMBL" id="JARQWQ010000023">
    <property type="protein sequence ID" value="KAK2564247.1"/>
    <property type="molecule type" value="Genomic_DNA"/>
</dbReference>
<dbReference type="Gene3D" id="3.10.20.370">
    <property type="match status" value="1"/>
</dbReference>
<evidence type="ECO:0000256" key="2">
    <source>
        <dbReference type="ARBA" id="ARBA00022695"/>
    </source>
</evidence>
<dbReference type="FunFam" id="1.10.340.70:FF:000003">
    <property type="entry name" value="Protein CBG25708"/>
    <property type="match status" value="1"/>
</dbReference>
<dbReference type="PANTHER" id="PTHR37984:SF11">
    <property type="entry name" value="INTEGRASE CATALYTIC DOMAIN-CONTAINING PROTEIN"/>
    <property type="match status" value="1"/>
</dbReference>
<evidence type="ECO:0000256" key="6">
    <source>
        <dbReference type="ARBA" id="ARBA00022918"/>
    </source>
</evidence>
<name>A0AAD9QMX4_ACRCE</name>
<dbReference type="Pfam" id="PF17921">
    <property type="entry name" value="Integrase_H2C2"/>
    <property type="match status" value="1"/>
</dbReference>
<dbReference type="SUPFAM" id="SSF56672">
    <property type="entry name" value="DNA/RNA polymerases"/>
    <property type="match status" value="1"/>
</dbReference>
<dbReference type="Pfam" id="PF00665">
    <property type="entry name" value="rve"/>
    <property type="match status" value="1"/>
</dbReference>
<keyword evidence="3" id="KW-0540">Nuclease</keyword>
<organism evidence="8 9">
    <name type="scientific">Acropora cervicornis</name>
    <name type="common">Staghorn coral</name>
    <dbReference type="NCBI Taxonomy" id="6130"/>
    <lineage>
        <taxon>Eukaryota</taxon>
        <taxon>Metazoa</taxon>
        <taxon>Cnidaria</taxon>
        <taxon>Anthozoa</taxon>
        <taxon>Hexacorallia</taxon>
        <taxon>Scleractinia</taxon>
        <taxon>Astrocoeniina</taxon>
        <taxon>Acroporidae</taxon>
        <taxon>Acropora</taxon>
    </lineage>
</organism>
<dbReference type="InterPro" id="IPR036397">
    <property type="entry name" value="RNaseH_sf"/>
</dbReference>
<sequence length="527" mass="60204">MLTQKKRDAHRPVMYISRSLSPVEQRYSQTEREALAIRWACEQLRMYLAGARFKVVTDHKPLEAIFNNSNSKPPVRIERWGTYLQEFNFTVQYRPGKENPADYMSRHPTRTPGNMTDYKEQQQTEEVVNSLVRRNVPESLSVEEVRKATMNDPVLLEVSDIVQNGNGESRYTMKEDLGPFKLVRSKLSVANGVLLRGSRIVVPKALQRRVVNVSHEGHQGIVKTKQLLRSAVWFPGMDRMTEDAVRSCLPSQAATQQKPKEPLQMTEFPERPWQKISLDFSGPYPSGEYCLIGVDDYSRYPVVELVSTTSAAAVIPRLDKIFSMFGIPEECKSDNGPPFQSREFAEYAKTQGFRHRKITPSHPEANGEVERFVRTLQKFITTTTVEGSSWRMSLPDFLRVYRSTPHTVTGRSPYSQLFGGREMRGKIPQFSLSGEEDHEVRQKDALAKQKMKIYADKRANAKPSPIQEGDMVLLRQEKKNKLSTPFEGIPYTVFQKKGSMVLAIGKIPVFSFWISTYQVPTNARQVV</sequence>
<dbReference type="Gene3D" id="3.30.420.10">
    <property type="entry name" value="Ribonuclease H-like superfamily/Ribonuclease H"/>
    <property type="match status" value="1"/>
</dbReference>